<keyword evidence="5" id="KW-1185">Reference proteome</keyword>
<protein>
    <recommendedName>
        <fullName evidence="6">Ribosomal protein S14</fullName>
    </recommendedName>
</protein>
<keyword evidence="2" id="KW-0689">Ribosomal protein</keyword>
<evidence type="ECO:0000256" key="3">
    <source>
        <dbReference type="ARBA" id="ARBA00023274"/>
    </source>
</evidence>
<accession>A0A7R9GDQ4</accession>
<evidence type="ECO:0000313" key="4">
    <source>
        <dbReference type="EMBL" id="CAD7278637.1"/>
    </source>
</evidence>
<evidence type="ECO:0000256" key="1">
    <source>
        <dbReference type="ARBA" id="ARBA00009083"/>
    </source>
</evidence>
<dbReference type="Gene3D" id="1.10.287.1480">
    <property type="match status" value="2"/>
</dbReference>
<dbReference type="Pfam" id="PF00253">
    <property type="entry name" value="Ribosomal_S14"/>
    <property type="match status" value="2"/>
</dbReference>
<dbReference type="PANTHER" id="PTHR19836">
    <property type="entry name" value="30S RIBOSOMAL PROTEIN S14"/>
    <property type="match status" value="1"/>
</dbReference>
<evidence type="ECO:0000256" key="2">
    <source>
        <dbReference type="ARBA" id="ARBA00022980"/>
    </source>
</evidence>
<proteinExistence type="inferred from homology"/>
<dbReference type="EMBL" id="OA883338">
    <property type="protein sequence ID" value="CAD7278637.1"/>
    <property type="molecule type" value="Genomic_DNA"/>
</dbReference>
<reference evidence="4" key="1">
    <citation type="submission" date="2020-11" db="EMBL/GenBank/DDBJ databases">
        <authorList>
            <person name="Tran Van P."/>
        </authorList>
    </citation>
    <scope>NUCLEOTIDE SEQUENCE</scope>
</reference>
<evidence type="ECO:0000313" key="5">
    <source>
        <dbReference type="Proteomes" id="UP000678499"/>
    </source>
</evidence>
<dbReference type="SUPFAM" id="SSF57716">
    <property type="entry name" value="Glucocorticoid receptor-like (DNA-binding domain)"/>
    <property type="match status" value="2"/>
</dbReference>
<dbReference type="PANTHER" id="PTHR19836:SF19">
    <property type="entry name" value="SMALL RIBOSOMAL SUBUNIT PROTEIN US14M"/>
    <property type="match status" value="1"/>
</dbReference>
<dbReference type="GO" id="GO:0005763">
    <property type="term" value="C:mitochondrial small ribosomal subunit"/>
    <property type="evidence" value="ECO:0007669"/>
    <property type="project" value="TreeGrafter"/>
</dbReference>
<dbReference type="OrthoDB" id="413436at2759"/>
<dbReference type="GO" id="GO:0003735">
    <property type="term" value="F:structural constituent of ribosome"/>
    <property type="evidence" value="ECO:0007669"/>
    <property type="project" value="InterPro"/>
</dbReference>
<dbReference type="GO" id="GO:0006412">
    <property type="term" value="P:translation"/>
    <property type="evidence" value="ECO:0007669"/>
    <property type="project" value="InterPro"/>
</dbReference>
<gene>
    <name evidence="4" type="ORF">NMOB1V02_LOCUS6335</name>
</gene>
<dbReference type="AlphaFoldDB" id="A0A7R9GDQ4"/>
<comment type="similarity">
    <text evidence="1">Belongs to the universal ribosomal protein uS14 family.</text>
</comment>
<dbReference type="EMBL" id="CAJPEX010001301">
    <property type="protein sequence ID" value="CAG0918789.1"/>
    <property type="molecule type" value="Genomic_DNA"/>
</dbReference>
<evidence type="ECO:0008006" key="6">
    <source>
        <dbReference type="Google" id="ProtNLM"/>
    </source>
</evidence>
<keyword evidence="3" id="KW-0687">Ribonucleoprotein</keyword>
<sequence length="219" mass="25537">MGRLHWPGWKALRDVNRRKTVKEFSFDSRNLLAMRKNDVLPPGFQERIPLNASITRVSNRCVITSKCKGRSTQKRWRVSRIMFRHFADYNLMSGALRAHALLAPLKSCALLVPTRGSKMGRLHWPGWKALRDVNRRKTVKEFSFDSRNLLAMRKNDVLPPGFQERIPLNASITRVSNRCVITSKCKGRSTQKRWRVSRIMFRHFADYNLMSGALRAQWN</sequence>
<name>A0A7R9GDQ4_9CRUS</name>
<organism evidence="4">
    <name type="scientific">Notodromas monacha</name>
    <dbReference type="NCBI Taxonomy" id="399045"/>
    <lineage>
        <taxon>Eukaryota</taxon>
        <taxon>Metazoa</taxon>
        <taxon>Ecdysozoa</taxon>
        <taxon>Arthropoda</taxon>
        <taxon>Crustacea</taxon>
        <taxon>Oligostraca</taxon>
        <taxon>Ostracoda</taxon>
        <taxon>Podocopa</taxon>
        <taxon>Podocopida</taxon>
        <taxon>Cypridocopina</taxon>
        <taxon>Cypridoidea</taxon>
        <taxon>Cyprididae</taxon>
        <taxon>Notodromas</taxon>
    </lineage>
</organism>
<dbReference type="InterPro" id="IPR001209">
    <property type="entry name" value="Ribosomal_uS14"/>
</dbReference>
<dbReference type="Proteomes" id="UP000678499">
    <property type="component" value="Unassembled WGS sequence"/>
</dbReference>